<dbReference type="Gene3D" id="2.40.128.690">
    <property type="entry name" value="YycH protein, domain 3-like"/>
    <property type="match status" value="1"/>
</dbReference>
<keyword evidence="1" id="KW-0812">Transmembrane</keyword>
<evidence type="ECO:0000313" key="4">
    <source>
        <dbReference type="Proteomes" id="UP000050996"/>
    </source>
</evidence>
<organism evidence="3 4">
    <name type="scientific">Cytobacillus solani</name>
    <dbReference type="NCBI Taxonomy" id="1637975"/>
    <lineage>
        <taxon>Bacteria</taxon>
        <taxon>Bacillati</taxon>
        <taxon>Bacillota</taxon>
        <taxon>Bacilli</taxon>
        <taxon>Bacillales</taxon>
        <taxon>Bacillaceae</taxon>
        <taxon>Cytobacillus</taxon>
    </lineage>
</organism>
<sequence>MDWSKIKTIFILTFLVLDIYLMYEFFKLKDSSQYELIVEPSFDKRLKADEIEYNDLPKNIQKDNYLSATPKNFTNDDGLDDPKLKGQQVTVNDGLVLTATLDKPYELKDKLDTAEINSFVKNHVIYGDQYRFWGKDENKITYYQQFKDKVFYKNISGELTIWLNAENDIVSYQQTILEKIEELSEKEKIIQPLKAIETLYEKGSLKPKSKISKVELGYVTFLHTGTSQVLTPAWRFVINGEENIFVHAYEGQIMQLNNEEKKIVE</sequence>
<accession>A0A0Q3TF24</accession>
<dbReference type="GO" id="GO:0016020">
    <property type="term" value="C:membrane"/>
    <property type="evidence" value="ECO:0007669"/>
    <property type="project" value="InterPro"/>
</dbReference>
<feature type="transmembrane region" description="Helical" evidence="1">
    <location>
        <begin position="6"/>
        <end position="23"/>
    </location>
</feature>
<dbReference type="EMBL" id="LJIX01000006">
    <property type="protein sequence ID" value="KQL21717.1"/>
    <property type="molecule type" value="Genomic_DNA"/>
</dbReference>
<evidence type="ECO:0000256" key="1">
    <source>
        <dbReference type="SAM" id="Phobius"/>
    </source>
</evidence>
<dbReference type="InterPro" id="IPR018604">
    <property type="entry name" value="YycI-like"/>
</dbReference>
<feature type="domain" description="Regulatory protein YycH-like" evidence="2">
    <location>
        <begin position="42"/>
        <end position="249"/>
    </location>
</feature>
<keyword evidence="1" id="KW-1133">Transmembrane helix</keyword>
<reference evidence="3 4" key="1">
    <citation type="submission" date="2015-09" db="EMBL/GenBank/DDBJ databases">
        <title>Genome sequencing project for genomic taxonomy and phylogenomics of Bacillus-like bacteria.</title>
        <authorList>
            <person name="Liu B."/>
            <person name="Wang J."/>
            <person name="Zhu Y."/>
            <person name="Liu G."/>
            <person name="Chen Q."/>
            <person name="Chen Z."/>
            <person name="Lan J."/>
            <person name="Che J."/>
            <person name="Ge C."/>
            <person name="Shi H."/>
            <person name="Pan Z."/>
            <person name="Liu X."/>
        </authorList>
    </citation>
    <scope>NUCLEOTIDE SEQUENCE [LARGE SCALE GENOMIC DNA]</scope>
    <source>
        <strain evidence="3 4">FJAT-18043</strain>
    </source>
</reference>
<dbReference type="RefSeq" id="WP_053478330.1">
    <property type="nucleotide sequence ID" value="NZ_LJIX01000006.1"/>
</dbReference>
<keyword evidence="1" id="KW-0472">Membrane</keyword>
<proteinExistence type="predicted"/>
<protein>
    <recommendedName>
        <fullName evidence="2">Regulatory protein YycH-like domain-containing protein</fullName>
    </recommendedName>
</protein>
<dbReference type="STRING" id="1637975.AN957_26290"/>
<comment type="caution">
    <text evidence="3">The sequence shown here is derived from an EMBL/GenBank/DDBJ whole genome shotgun (WGS) entry which is preliminary data.</text>
</comment>
<name>A0A0Q3TF24_9BACI</name>
<dbReference type="PATRIC" id="fig|1637975.4.peg.5317"/>
<keyword evidence="4" id="KW-1185">Reference proteome</keyword>
<gene>
    <name evidence="3" type="ORF">AN957_26290</name>
</gene>
<dbReference type="AlphaFoldDB" id="A0A0Q3TF24"/>
<dbReference type="Proteomes" id="UP000050996">
    <property type="component" value="Unassembled WGS sequence"/>
</dbReference>
<evidence type="ECO:0000259" key="2">
    <source>
        <dbReference type="Pfam" id="PF09648"/>
    </source>
</evidence>
<evidence type="ECO:0000313" key="3">
    <source>
        <dbReference type="EMBL" id="KQL21717.1"/>
    </source>
</evidence>
<dbReference type="Pfam" id="PF09648">
    <property type="entry name" value="YycI"/>
    <property type="match status" value="1"/>
</dbReference>